<reference evidence="2" key="1">
    <citation type="submission" date="2020-04" db="EMBL/GenBank/DDBJ databases">
        <authorList>
            <person name="Chiriac C."/>
            <person name="Salcher M."/>
            <person name="Ghai R."/>
            <person name="Kavagutti S V."/>
        </authorList>
    </citation>
    <scope>NUCLEOTIDE SEQUENCE</scope>
</reference>
<dbReference type="SUPFAM" id="SSF54060">
    <property type="entry name" value="His-Me finger endonucleases"/>
    <property type="match status" value="1"/>
</dbReference>
<dbReference type="InterPro" id="IPR038563">
    <property type="entry name" value="Endonuclease_7_sf"/>
</dbReference>
<organism evidence="2">
    <name type="scientific">uncultured Caudovirales phage</name>
    <dbReference type="NCBI Taxonomy" id="2100421"/>
    <lineage>
        <taxon>Viruses</taxon>
        <taxon>Duplodnaviria</taxon>
        <taxon>Heunggongvirae</taxon>
        <taxon>Uroviricota</taxon>
        <taxon>Caudoviricetes</taxon>
        <taxon>Peduoviridae</taxon>
        <taxon>Maltschvirus</taxon>
        <taxon>Maltschvirus maltsch</taxon>
    </lineage>
</organism>
<protein>
    <submittedName>
        <fullName evidence="2">Recombination endonuclease VII</fullName>
    </submittedName>
</protein>
<evidence type="ECO:0000256" key="1">
    <source>
        <dbReference type="SAM" id="MobiDB-lite"/>
    </source>
</evidence>
<keyword evidence="2" id="KW-0540">Nuclease</keyword>
<accession>A0A6J5NE05</accession>
<keyword evidence="2" id="KW-0378">Hydrolase</keyword>
<dbReference type="Pfam" id="PF02945">
    <property type="entry name" value="Endonuclease_7"/>
    <property type="match status" value="1"/>
</dbReference>
<dbReference type="EMBL" id="LR796604">
    <property type="protein sequence ID" value="CAB4153729.1"/>
    <property type="molecule type" value="Genomic_DNA"/>
</dbReference>
<dbReference type="InterPro" id="IPR044925">
    <property type="entry name" value="His-Me_finger_sf"/>
</dbReference>
<proteinExistence type="predicted"/>
<feature type="compositionally biased region" description="Basic residues" evidence="1">
    <location>
        <begin position="110"/>
        <end position="122"/>
    </location>
</feature>
<dbReference type="Gene3D" id="3.40.1800.10">
    <property type="entry name" value="His-Me finger endonucleases"/>
    <property type="match status" value="1"/>
</dbReference>
<evidence type="ECO:0000313" key="2">
    <source>
        <dbReference type="EMBL" id="CAB4153729.1"/>
    </source>
</evidence>
<keyword evidence="2" id="KW-0255">Endonuclease</keyword>
<dbReference type="InterPro" id="IPR004211">
    <property type="entry name" value="Endonuclease_7"/>
</dbReference>
<sequence>MEIFLRIKPKEIKALRASILAEQNGLCAICQEQIDPLEAVLDHDHKTGYIRAVLHRGCNAYIGHMENNLARNLINPNRLAKILANFIHYINTHRLIIHPTHLTPEERKERAKKRARLKRKKAKQIDSKPK</sequence>
<gene>
    <name evidence="2" type="ORF">UFOVP641_21</name>
</gene>
<dbReference type="GO" id="GO:0004519">
    <property type="term" value="F:endonuclease activity"/>
    <property type="evidence" value="ECO:0007669"/>
    <property type="project" value="UniProtKB-KW"/>
</dbReference>
<name>A0A6J5NE05_9CAUD</name>
<feature type="region of interest" description="Disordered" evidence="1">
    <location>
        <begin position="101"/>
        <end position="130"/>
    </location>
</feature>